<comment type="caution">
    <text evidence="1">The sequence shown here is derived from an EMBL/GenBank/DDBJ whole genome shotgun (WGS) entry which is preliminary data.</text>
</comment>
<evidence type="ECO:0000313" key="1">
    <source>
        <dbReference type="EMBL" id="GAA1765151.1"/>
    </source>
</evidence>
<dbReference type="EMBL" id="BAAANH010000005">
    <property type="protein sequence ID" value="GAA1765151.1"/>
    <property type="molecule type" value="Genomic_DNA"/>
</dbReference>
<reference evidence="2" key="1">
    <citation type="journal article" date="2019" name="Int. J. Syst. Evol. Microbiol.">
        <title>The Global Catalogue of Microorganisms (GCM) 10K type strain sequencing project: providing services to taxonomists for standard genome sequencing and annotation.</title>
        <authorList>
            <consortium name="The Broad Institute Genomics Platform"/>
            <consortium name="The Broad Institute Genome Sequencing Center for Infectious Disease"/>
            <person name="Wu L."/>
            <person name="Ma J."/>
        </authorList>
    </citation>
    <scope>NUCLEOTIDE SEQUENCE [LARGE SCALE GENOMIC DNA]</scope>
    <source>
        <strain evidence="2">JCM 14319</strain>
    </source>
</reference>
<accession>A0ABP4X0Z7</accession>
<sequence>MGPLELDELIDQVVAEEVASLRASFLDGAEFAVTNMQSPRQRLLHRLECTVLEPYLDRSAQWTEARRSRLSTDARYRPALPTLITREAARQLTVVRSCKVCWPNIHGRDPAPLRRLRAGGLRDSHGGRILSTEAGESLGAIARVSARTGPDLFGRPADAIEVVTSSRVFTYAPTEHVFLWNLPTDATVIERKMRLFQRLGSDLTPAR</sequence>
<protein>
    <submittedName>
        <fullName evidence="1">Uncharacterized protein</fullName>
    </submittedName>
</protein>
<keyword evidence="2" id="KW-1185">Reference proteome</keyword>
<dbReference type="Proteomes" id="UP001500506">
    <property type="component" value="Unassembled WGS sequence"/>
</dbReference>
<proteinExistence type="predicted"/>
<name>A0ABP4X0Z7_9MICO</name>
<evidence type="ECO:0000313" key="2">
    <source>
        <dbReference type="Proteomes" id="UP001500506"/>
    </source>
</evidence>
<dbReference type="RefSeq" id="WP_232498688.1">
    <property type="nucleotide sequence ID" value="NZ_BAAANH010000005.1"/>
</dbReference>
<gene>
    <name evidence="1" type="ORF">GCM10009747_26590</name>
</gene>
<organism evidence="1 2">
    <name type="scientific">Agromyces humatus</name>
    <dbReference type="NCBI Taxonomy" id="279573"/>
    <lineage>
        <taxon>Bacteria</taxon>
        <taxon>Bacillati</taxon>
        <taxon>Actinomycetota</taxon>
        <taxon>Actinomycetes</taxon>
        <taxon>Micrococcales</taxon>
        <taxon>Microbacteriaceae</taxon>
        <taxon>Agromyces</taxon>
    </lineage>
</organism>